<evidence type="ECO:0000313" key="3">
    <source>
        <dbReference type="Proteomes" id="UP001487305"/>
    </source>
</evidence>
<accession>A0ABV1JE80</accession>
<organism evidence="2 3">
    <name type="scientific">Raoultibacter massiliensis</name>
    <dbReference type="NCBI Taxonomy" id="1852371"/>
    <lineage>
        <taxon>Bacteria</taxon>
        <taxon>Bacillati</taxon>
        <taxon>Actinomycetota</taxon>
        <taxon>Coriobacteriia</taxon>
        <taxon>Eggerthellales</taxon>
        <taxon>Eggerthellaceae</taxon>
        <taxon>Raoultibacter</taxon>
    </lineage>
</organism>
<dbReference type="Pfam" id="PF01208">
    <property type="entry name" value="URO-D"/>
    <property type="match status" value="1"/>
</dbReference>
<dbReference type="EMBL" id="JBBNOP010000008">
    <property type="protein sequence ID" value="MEQ3363386.1"/>
    <property type="molecule type" value="Genomic_DNA"/>
</dbReference>
<comment type="caution">
    <text evidence="2">The sequence shown here is derived from an EMBL/GenBank/DDBJ whole genome shotgun (WGS) entry which is preliminary data.</text>
</comment>
<evidence type="ECO:0000259" key="1">
    <source>
        <dbReference type="Pfam" id="PF01208"/>
    </source>
</evidence>
<protein>
    <submittedName>
        <fullName evidence="2">Uroporphyrinogen decarboxylase family protein</fullName>
    </submittedName>
</protein>
<proteinExistence type="predicted"/>
<dbReference type="Proteomes" id="UP001487305">
    <property type="component" value="Unassembled WGS sequence"/>
</dbReference>
<gene>
    <name evidence="2" type="ORF">AAA083_10410</name>
</gene>
<dbReference type="InterPro" id="IPR000257">
    <property type="entry name" value="Uroporphyrinogen_deCOase"/>
</dbReference>
<dbReference type="Gene3D" id="3.20.20.210">
    <property type="match status" value="1"/>
</dbReference>
<dbReference type="SUPFAM" id="SSF51726">
    <property type="entry name" value="UROD/MetE-like"/>
    <property type="match status" value="1"/>
</dbReference>
<name>A0ABV1JE80_9ACTN</name>
<dbReference type="PANTHER" id="PTHR47099:SF1">
    <property type="entry name" value="METHYLCOBAMIDE:COM METHYLTRANSFERASE MTBA"/>
    <property type="match status" value="1"/>
</dbReference>
<dbReference type="RefSeq" id="WP_349227639.1">
    <property type="nucleotide sequence ID" value="NZ_JBBNOP010000008.1"/>
</dbReference>
<reference evidence="2 3" key="1">
    <citation type="submission" date="2024-04" db="EMBL/GenBank/DDBJ databases">
        <title>Human intestinal bacterial collection.</title>
        <authorList>
            <person name="Pauvert C."/>
            <person name="Hitch T.C.A."/>
            <person name="Clavel T."/>
        </authorList>
    </citation>
    <scope>NUCLEOTIDE SEQUENCE [LARGE SCALE GENOMIC DNA]</scope>
    <source>
        <strain evidence="2 3">CLA-KB-H42</strain>
    </source>
</reference>
<keyword evidence="3" id="KW-1185">Reference proteome</keyword>
<dbReference type="InterPro" id="IPR052024">
    <property type="entry name" value="Methanogen_methyltrans"/>
</dbReference>
<feature type="domain" description="Uroporphyrinogen decarboxylase (URO-D)" evidence="1">
    <location>
        <begin position="77"/>
        <end position="286"/>
    </location>
</feature>
<dbReference type="PANTHER" id="PTHR47099">
    <property type="entry name" value="METHYLCOBAMIDE:COM METHYLTRANSFERASE MTBA"/>
    <property type="match status" value="1"/>
</dbReference>
<sequence>MKKITERENFYRMIDREKPDFIPHQPSLLQMIIPSALGDRAENCATGYDWFGVHWTEDPDMPMMPMVTPGIDPILEDIEDWEDVIEWPDLDAIDWEACAKKDVPRKDPSKVLCAMMLSGPFERLHDLMGFEEALCALVTNPEECEAFFSRLCDFKIEQIRRLKKYYDIDMVHFQDDWGTQNDLMFQPDIWRELIRPHVQRVVDAAHEVGVLFDQHSCGKIDRIIGEVIDMGIDVIDPVQPVNDIDRWIADYKDRVVFMGALDAQNVIDNPDATDEEIMGEVKQKIDLFGNAGAFFIPFAVSLTPNVMKALDDCFVYGRAFYDDAYLDDIERFEQEAARRAGKPLKMGTVPGTEMNQ</sequence>
<evidence type="ECO:0000313" key="2">
    <source>
        <dbReference type="EMBL" id="MEQ3363386.1"/>
    </source>
</evidence>
<dbReference type="InterPro" id="IPR038071">
    <property type="entry name" value="UROD/MetE-like_sf"/>
</dbReference>